<feature type="compositionally biased region" description="Basic and acidic residues" evidence="1">
    <location>
        <begin position="52"/>
        <end position="63"/>
    </location>
</feature>
<dbReference type="GO" id="GO:0098978">
    <property type="term" value="C:glutamatergic synapse"/>
    <property type="evidence" value="ECO:0007669"/>
    <property type="project" value="TreeGrafter"/>
</dbReference>
<protein>
    <submittedName>
        <fullName evidence="2">Uncharacterized protein</fullName>
    </submittedName>
</protein>
<dbReference type="GO" id="GO:0098882">
    <property type="term" value="F:structural constituent of presynaptic active zone"/>
    <property type="evidence" value="ECO:0007669"/>
    <property type="project" value="TreeGrafter"/>
</dbReference>
<evidence type="ECO:0000256" key="1">
    <source>
        <dbReference type="SAM" id="MobiDB-lite"/>
    </source>
</evidence>
<dbReference type="GO" id="GO:0048788">
    <property type="term" value="C:cytoskeleton of presynaptic active zone"/>
    <property type="evidence" value="ECO:0007669"/>
    <property type="project" value="TreeGrafter"/>
</dbReference>
<accession>A0A0E9V7F7</accession>
<evidence type="ECO:0000313" key="2">
    <source>
        <dbReference type="EMBL" id="JAH74049.1"/>
    </source>
</evidence>
<reference evidence="2" key="1">
    <citation type="submission" date="2014-11" db="EMBL/GenBank/DDBJ databases">
        <authorList>
            <person name="Amaro Gonzalez C."/>
        </authorList>
    </citation>
    <scope>NUCLEOTIDE SEQUENCE</scope>
</reference>
<feature type="compositionally biased region" description="Acidic residues" evidence="1">
    <location>
        <begin position="38"/>
        <end position="51"/>
    </location>
</feature>
<dbReference type="GO" id="GO:1904071">
    <property type="term" value="P:presynaptic active zone assembly"/>
    <property type="evidence" value="ECO:0007669"/>
    <property type="project" value="TreeGrafter"/>
</dbReference>
<proteinExistence type="predicted"/>
<reference evidence="2" key="2">
    <citation type="journal article" date="2015" name="Fish Shellfish Immunol.">
        <title>Early steps in the European eel (Anguilla anguilla)-Vibrio vulnificus interaction in the gills: Role of the RtxA13 toxin.</title>
        <authorList>
            <person name="Callol A."/>
            <person name="Pajuelo D."/>
            <person name="Ebbesson L."/>
            <person name="Teles M."/>
            <person name="MacKenzie S."/>
            <person name="Amaro C."/>
        </authorList>
    </citation>
    <scope>NUCLEOTIDE SEQUENCE</scope>
</reference>
<sequence>MEDDSDSSPSRRQRLEEAKQQRKARHRSHGPLLPTIEDSSEEDELREEEELLREQEKMREVEQQRIGAQPGKLERQGGAEGTET</sequence>
<dbReference type="AlphaFoldDB" id="A0A0E9V7F7"/>
<name>A0A0E9V7F7_ANGAN</name>
<dbReference type="InterPro" id="IPR052098">
    <property type="entry name" value="Presynaptic_Scaffold_Bsn/Pclo"/>
</dbReference>
<dbReference type="EMBL" id="GBXM01034528">
    <property type="protein sequence ID" value="JAH74049.1"/>
    <property type="molecule type" value="Transcribed_RNA"/>
</dbReference>
<dbReference type="PANTHER" id="PTHR14113:SF1">
    <property type="entry name" value="PROTEIN BASSOON"/>
    <property type="match status" value="1"/>
</dbReference>
<organism evidence="2">
    <name type="scientific">Anguilla anguilla</name>
    <name type="common">European freshwater eel</name>
    <name type="synonym">Muraena anguilla</name>
    <dbReference type="NCBI Taxonomy" id="7936"/>
    <lineage>
        <taxon>Eukaryota</taxon>
        <taxon>Metazoa</taxon>
        <taxon>Chordata</taxon>
        <taxon>Craniata</taxon>
        <taxon>Vertebrata</taxon>
        <taxon>Euteleostomi</taxon>
        <taxon>Actinopterygii</taxon>
        <taxon>Neopterygii</taxon>
        <taxon>Teleostei</taxon>
        <taxon>Anguilliformes</taxon>
        <taxon>Anguillidae</taxon>
        <taxon>Anguilla</taxon>
    </lineage>
</organism>
<dbReference type="GO" id="GO:0030424">
    <property type="term" value="C:axon"/>
    <property type="evidence" value="ECO:0007669"/>
    <property type="project" value="TreeGrafter"/>
</dbReference>
<feature type="region of interest" description="Disordered" evidence="1">
    <location>
        <begin position="1"/>
        <end position="84"/>
    </location>
</feature>
<dbReference type="GO" id="GO:0035418">
    <property type="term" value="P:protein localization to synapse"/>
    <property type="evidence" value="ECO:0007669"/>
    <property type="project" value="TreeGrafter"/>
</dbReference>
<dbReference type="GO" id="GO:0098982">
    <property type="term" value="C:GABA-ergic synapse"/>
    <property type="evidence" value="ECO:0007669"/>
    <property type="project" value="TreeGrafter"/>
</dbReference>
<dbReference type="PANTHER" id="PTHR14113">
    <property type="entry name" value="PICCOLO/BASSOON"/>
    <property type="match status" value="1"/>
</dbReference>